<reference evidence="1 2" key="1">
    <citation type="journal article" date="2014" name="Genome Announc.">
        <title>Draft Genome Sequences of Marinobacter similis A3d10T and Marinobacter salarius R9SW1T.</title>
        <authorList>
            <person name="Ivanova E.P."/>
            <person name="Ng H.J."/>
            <person name="Webb H.K."/>
            <person name="Feng G."/>
            <person name="Oshima K."/>
            <person name="Hattori M."/>
            <person name="Ohkuma M."/>
            <person name="Sergeev A.F."/>
            <person name="Mikhailov V.V."/>
            <person name="Crawford R.J."/>
            <person name="Sawabe T."/>
        </authorList>
    </citation>
    <scope>NUCLEOTIDE SEQUENCE [LARGE SCALE GENOMIC DNA]</scope>
    <source>
        <strain evidence="1 2">A3d10</strain>
    </source>
</reference>
<sequence length="64" mass="7409">MKRLFYLVDAIDNVESISDDLHRDGVSNWRFHVVSKDEAGLYSHHVHSASVLDRTDLPRFVERG</sequence>
<gene>
    <name evidence="1" type="ORF">AU14_06225</name>
</gene>
<dbReference type="HOGENOM" id="CLU_2862576_0_0_6"/>
<dbReference type="KEGG" id="msx:AU14_06225"/>
<proteinExistence type="predicted"/>
<name>W5YMB3_9GAMM</name>
<evidence type="ECO:0000313" key="2">
    <source>
        <dbReference type="Proteomes" id="UP000061489"/>
    </source>
</evidence>
<dbReference type="AlphaFoldDB" id="W5YMB3"/>
<dbReference type="Proteomes" id="UP000061489">
    <property type="component" value="Chromosome"/>
</dbReference>
<dbReference type="EMBL" id="CP007151">
    <property type="protein sequence ID" value="AHI30039.1"/>
    <property type="molecule type" value="Genomic_DNA"/>
</dbReference>
<dbReference type="STRING" id="1420916.AU14_06225"/>
<organism evidence="1 2">
    <name type="scientific">Marinobacter similis</name>
    <dbReference type="NCBI Taxonomy" id="1420916"/>
    <lineage>
        <taxon>Bacteria</taxon>
        <taxon>Pseudomonadati</taxon>
        <taxon>Pseudomonadota</taxon>
        <taxon>Gammaproteobacteria</taxon>
        <taxon>Pseudomonadales</taxon>
        <taxon>Marinobacteraceae</taxon>
        <taxon>Marinobacter</taxon>
    </lineage>
</organism>
<protein>
    <submittedName>
        <fullName evidence="1">Uncharacterized protein</fullName>
    </submittedName>
</protein>
<keyword evidence="2" id="KW-1185">Reference proteome</keyword>
<dbReference type="RefSeq" id="WP_236744477.1">
    <property type="nucleotide sequence ID" value="NZ_CP007151.1"/>
</dbReference>
<accession>W5YMB3</accession>
<evidence type="ECO:0000313" key="1">
    <source>
        <dbReference type="EMBL" id="AHI30039.1"/>
    </source>
</evidence>